<dbReference type="KEGG" id="cput:CONPUDRAFT_153700"/>
<keyword evidence="3" id="KW-1185">Reference proteome</keyword>
<sequence length="61" mass="6258">MSFSDALQYNLDVISAEGKDGGGVEMLNLALVPNAAPVPSQSTGVYPSPASIPHPPLTTPH</sequence>
<evidence type="ECO:0000313" key="3">
    <source>
        <dbReference type="Proteomes" id="UP000053558"/>
    </source>
</evidence>
<accession>A0A5M3MQZ0</accession>
<dbReference type="EMBL" id="JH711578">
    <property type="protein sequence ID" value="EIW81154.1"/>
    <property type="molecule type" value="Genomic_DNA"/>
</dbReference>
<dbReference type="AlphaFoldDB" id="A0A5M3MQZ0"/>
<feature type="region of interest" description="Disordered" evidence="1">
    <location>
        <begin position="39"/>
        <end position="61"/>
    </location>
</feature>
<protein>
    <submittedName>
        <fullName evidence="2">Uncharacterized protein</fullName>
    </submittedName>
</protein>
<gene>
    <name evidence="2" type="ORF">CONPUDRAFT_153700</name>
</gene>
<dbReference type="Proteomes" id="UP000053558">
    <property type="component" value="Unassembled WGS sequence"/>
</dbReference>
<comment type="caution">
    <text evidence="2">The sequence shown here is derived from an EMBL/GenBank/DDBJ whole genome shotgun (WGS) entry which is preliminary data.</text>
</comment>
<dbReference type="GeneID" id="19203161"/>
<name>A0A5M3MQZ0_CONPW</name>
<proteinExistence type="predicted"/>
<feature type="compositionally biased region" description="Pro residues" evidence="1">
    <location>
        <begin position="50"/>
        <end position="61"/>
    </location>
</feature>
<reference evidence="3" key="1">
    <citation type="journal article" date="2012" name="Science">
        <title>The Paleozoic origin of enzymatic lignin decomposition reconstructed from 31 fungal genomes.</title>
        <authorList>
            <person name="Floudas D."/>
            <person name="Binder M."/>
            <person name="Riley R."/>
            <person name="Barry K."/>
            <person name="Blanchette R.A."/>
            <person name="Henrissat B."/>
            <person name="Martinez A.T."/>
            <person name="Otillar R."/>
            <person name="Spatafora J.W."/>
            <person name="Yadav J.S."/>
            <person name="Aerts A."/>
            <person name="Benoit I."/>
            <person name="Boyd A."/>
            <person name="Carlson A."/>
            <person name="Copeland A."/>
            <person name="Coutinho P.M."/>
            <person name="de Vries R.P."/>
            <person name="Ferreira P."/>
            <person name="Findley K."/>
            <person name="Foster B."/>
            <person name="Gaskell J."/>
            <person name="Glotzer D."/>
            <person name="Gorecki P."/>
            <person name="Heitman J."/>
            <person name="Hesse C."/>
            <person name="Hori C."/>
            <person name="Igarashi K."/>
            <person name="Jurgens J.A."/>
            <person name="Kallen N."/>
            <person name="Kersten P."/>
            <person name="Kohler A."/>
            <person name="Kuees U."/>
            <person name="Kumar T.K.A."/>
            <person name="Kuo A."/>
            <person name="LaButti K."/>
            <person name="Larrondo L.F."/>
            <person name="Lindquist E."/>
            <person name="Ling A."/>
            <person name="Lombard V."/>
            <person name="Lucas S."/>
            <person name="Lundell T."/>
            <person name="Martin R."/>
            <person name="McLaughlin D.J."/>
            <person name="Morgenstern I."/>
            <person name="Morin E."/>
            <person name="Murat C."/>
            <person name="Nagy L.G."/>
            <person name="Nolan M."/>
            <person name="Ohm R.A."/>
            <person name="Patyshakuliyeva A."/>
            <person name="Rokas A."/>
            <person name="Ruiz-Duenas F.J."/>
            <person name="Sabat G."/>
            <person name="Salamov A."/>
            <person name="Samejima M."/>
            <person name="Schmutz J."/>
            <person name="Slot J.C."/>
            <person name="St John F."/>
            <person name="Stenlid J."/>
            <person name="Sun H."/>
            <person name="Sun S."/>
            <person name="Syed K."/>
            <person name="Tsang A."/>
            <person name="Wiebenga A."/>
            <person name="Young D."/>
            <person name="Pisabarro A."/>
            <person name="Eastwood D.C."/>
            <person name="Martin F."/>
            <person name="Cullen D."/>
            <person name="Grigoriev I.V."/>
            <person name="Hibbett D.S."/>
        </authorList>
    </citation>
    <scope>NUCLEOTIDE SEQUENCE [LARGE SCALE GENOMIC DNA]</scope>
    <source>
        <strain evidence="3">RWD-64-598 SS2</strain>
    </source>
</reference>
<evidence type="ECO:0000256" key="1">
    <source>
        <dbReference type="SAM" id="MobiDB-lite"/>
    </source>
</evidence>
<evidence type="ECO:0000313" key="2">
    <source>
        <dbReference type="EMBL" id="EIW81154.1"/>
    </source>
</evidence>
<dbReference type="RefSeq" id="XP_007768566.1">
    <property type="nucleotide sequence ID" value="XM_007770376.1"/>
</dbReference>
<organism evidence="2 3">
    <name type="scientific">Coniophora puteana (strain RWD-64-598)</name>
    <name type="common">Brown rot fungus</name>
    <dbReference type="NCBI Taxonomy" id="741705"/>
    <lineage>
        <taxon>Eukaryota</taxon>
        <taxon>Fungi</taxon>
        <taxon>Dikarya</taxon>
        <taxon>Basidiomycota</taxon>
        <taxon>Agaricomycotina</taxon>
        <taxon>Agaricomycetes</taxon>
        <taxon>Agaricomycetidae</taxon>
        <taxon>Boletales</taxon>
        <taxon>Coniophorineae</taxon>
        <taxon>Coniophoraceae</taxon>
        <taxon>Coniophora</taxon>
    </lineage>
</organism>